<name>A0A9P3PPX1_LYOSH</name>
<keyword evidence="2" id="KW-1185">Reference proteome</keyword>
<organism evidence="1 2">
    <name type="scientific">Lyophyllum shimeji</name>
    <name type="common">Hon-shimeji</name>
    <name type="synonym">Tricholoma shimeji</name>
    <dbReference type="NCBI Taxonomy" id="47721"/>
    <lineage>
        <taxon>Eukaryota</taxon>
        <taxon>Fungi</taxon>
        <taxon>Dikarya</taxon>
        <taxon>Basidiomycota</taxon>
        <taxon>Agaricomycotina</taxon>
        <taxon>Agaricomycetes</taxon>
        <taxon>Agaricomycetidae</taxon>
        <taxon>Agaricales</taxon>
        <taxon>Tricholomatineae</taxon>
        <taxon>Lyophyllaceae</taxon>
        <taxon>Lyophyllum</taxon>
    </lineage>
</organism>
<reference evidence="1" key="1">
    <citation type="submission" date="2022-07" db="EMBL/GenBank/DDBJ databases">
        <title>The genome of Lyophyllum shimeji provides insight into the initial evolution of ectomycorrhizal fungal genome.</title>
        <authorList>
            <person name="Kobayashi Y."/>
            <person name="Shibata T."/>
            <person name="Hirakawa H."/>
            <person name="Shigenobu S."/>
            <person name="Nishiyama T."/>
            <person name="Yamada A."/>
            <person name="Hasebe M."/>
            <person name="Kawaguchi M."/>
        </authorList>
    </citation>
    <scope>NUCLEOTIDE SEQUENCE</scope>
    <source>
        <strain evidence="1">AT787</strain>
    </source>
</reference>
<dbReference type="EMBL" id="BRPK01000008">
    <property type="protein sequence ID" value="GLB40462.1"/>
    <property type="molecule type" value="Genomic_DNA"/>
</dbReference>
<evidence type="ECO:0000313" key="2">
    <source>
        <dbReference type="Proteomes" id="UP001063166"/>
    </source>
</evidence>
<proteinExistence type="predicted"/>
<sequence>MRDIKLPLPGFKLKIQIPKNYQGWIHPDDARVACNPSPTAPSFPLVEHQGRSSAACPAALLQLSIKPVSASLSDSARLVKTNYRLFLVVFGIELECVPGAFPFHLKFRPAPSCSVTVLHADRAQGSSSTRR</sequence>
<protein>
    <submittedName>
        <fullName evidence="1">Uncharacterized protein</fullName>
    </submittedName>
</protein>
<dbReference type="AlphaFoldDB" id="A0A9P3PPX1"/>
<accession>A0A9P3PPX1</accession>
<evidence type="ECO:0000313" key="1">
    <source>
        <dbReference type="EMBL" id="GLB40462.1"/>
    </source>
</evidence>
<comment type="caution">
    <text evidence="1">The sequence shown here is derived from an EMBL/GenBank/DDBJ whole genome shotgun (WGS) entry which is preliminary data.</text>
</comment>
<dbReference type="Proteomes" id="UP001063166">
    <property type="component" value="Unassembled WGS sequence"/>
</dbReference>
<gene>
    <name evidence="1" type="ORF">LshimejAT787_0803330</name>
</gene>